<dbReference type="InterPro" id="IPR014506">
    <property type="entry name" value="UCP020479_CheW"/>
</dbReference>
<dbReference type="EMBL" id="DNAN01000441">
    <property type="protein sequence ID" value="HAW76510.1"/>
    <property type="molecule type" value="Genomic_DNA"/>
</dbReference>
<dbReference type="Pfam" id="PF01584">
    <property type="entry name" value="CheW"/>
    <property type="match status" value="1"/>
</dbReference>
<keyword evidence="5" id="KW-1185">Reference proteome</keyword>
<dbReference type="STRING" id="589873.EP12_05400"/>
<dbReference type="PATRIC" id="fig|589873.4.peg.1163"/>
<dbReference type="Proteomes" id="UP000264779">
    <property type="component" value="Unassembled WGS sequence"/>
</dbReference>
<dbReference type="SUPFAM" id="SSF50341">
    <property type="entry name" value="CheW-like"/>
    <property type="match status" value="1"/>
</dbReference>
<feature type="domain" description="CheW-like" evidence="1">
    <location>
        <begin position="135"/>
        <end position="273"/>
    </location>
</feature>
<dbReference type="GO" id="GO:0007165">
    <property type="term" value="P:signal transduction"/>
    <property type="evidence" value="ECO:0007669"/>
    <property type="project" value="InterPro"/>
</dbReference>
<evidence type="ECO:0000313" key="6">
    <source>
        <dbReference type="Proteomes" id="UP000263517"/>
    </source>
</evidence>
<organism evidence="2 5">
    <name type="scientific">Alteromonas australica</name>
    <dbReference type="NCBI Taxonomy" id="589873"/>
    <lineage>
        <taxon>Bacteria</taxon>
        <taxon>Pseudomonadati</taxon>
        <taxon>Pseudomonadota</taxon>
        <taxon>Gammaproteobacteria</taxon>
        <taxon>Alteromonadales</taxon>
        <taxon>Alteromonadaceae</taxon>
        <taxon>Alteromonas/Salinimonas group</taxon>
        <taxon>Alteromonas</taxon>
    </lineage>
</organism>
<dbReference type="PIRSF" id="PIRSF020479">
    <property type="entry name" value="UCP020479_CheW"/>
    <property type="match status" value="1"/>
</dbReference>
<evidence type="ECO:0000313" key="5">
    <source>
        <dbReference type="Proteomes" id="UP000056090"/>
    </source>
</evidence>
<evidence type="ECO:0000313" key="3">
    <source>
        <dbReference type="EMBL" id="HAW76510.1"/>
    </source>
</evidence>
<protein>
    <submittedName>
        <fullName evidence="2">Chemotaxis protein CheW</fullName>
    </submittedName>
</protein>
<evidence type="ECO:0000313" key="4">
    <source>
        <dbReference type="EMBL" id="HBU51257.1"/>
    </source>
</evidence>
<dbReference type="OrthoDB" id="5565759at2"/>
<dbReference type="InterPro" id="IPR002545">
    <property type="entry name" value="CheW-lke_dom"/>
</dbReference>
<dbReference type="EMBL" id="CP008849">
    <property type="protein sequence ID" value="AIF98171.1"/>
    <property type="molecule type" value="Genomic_DNA"/>
</dbReference>
<accession>A0A075NXB4</accession>
<proteinExistence type="predicted"/>
<dbReference type="KEGG" id="aaus:EP12_05400"/>
<dbReference type="SMART" id="SM00260">
    <property type="entry name" value="CheW"/>
    <property type="match status" value="1"/>
</dbReference>
<reference evidence="6 7" key="2">
    <citation type="journal article" date="2018" name="Nat. Biotechnol.">
        <title>A standardized bacterial taxonomy based on genome phylogeny substantially revises the tree of life.</title>
        <authorList>
            <person name="Parks D.H."/>
            <person name="Chuvochina M."/>
            <person name="Waite D.W."/>
            <person name="Rinke C."/>
            <person name="Skarshewski A."/>
            <person name="Chaumeil P.A."/>
            <person name="Hugenholtz P."/>
        </authorList>
    </citation>
    <scope>NUCLEOTIDE SEQUENCE [LARGE SCALE GENOMIC DNA]</scope>
    <source>
        <strain evidence="4">UBA11621</strain>
        <strain evidence="3">UBA11978</strain>
    </source>
</reference>
<dbReference type="EMBL" id="DONK01000121">
    <property type="protein sequence ID" value="HBU51257.1"/>
    <property type="molecule type" value="Genomic_DNA"/>
</dbReference>
<dbReference type="RefSeq" id="WP_044056363.1">
    <property type="nucleotide sequence ID" value="NZ_CAJXAX010000007.1"/>
</dbReference>
<dbReference type="AlphaFoldDB" id="A0A075NXB4"/>
<gene>
    <name evidence="3" type="ORF">DCW74_12355</name>
    <name evidence="4" type="ORF">DEB45_08345</name>
    <name evidence="2" type="ORF">EP13_05325</name>
</gene>
<dbReference type="KEGG" id="aal:EP13_05325"/>
<dbReference type="PROSITE" id="PS50851">
    <property type="entry name" value="CHEW"/>
    <property type="match status" value="1"/>
</dbReference>
<name>A0A075NXB4_9ALTE</name>
<dbReference type="InterPro" id="IPR036061">
    <property type="entry name" value="CheW-like_dom_sf"/>
</dbReference>
<dbReference type="GeneID" id="78254351"/>
<evidence type="ECO:0000313" key="2">
    <source>
        <dbReference type="EMBL" id="AIF98171.1"/>
    </source>
</evidence>
<reference evidence="2 5" key="1">
    <citation type="submission" date="2014-06" db="EMBL/GenBank/DDBJ databases">
        <title>Genomes of Alteromonas australica, a world apart.</title>
        <authorList>
            <person name="Gonzaga A."/>
            <person name="Lopez-Perez M."/>
            <person name="Rodriguez-Valera F."/>
        </authorList>
    </citation>
    <scope>NUCLEOTIDE SEQUENCE [LARGE SCALE GENOMIC DNA]</scope>
    <source>
        <strain evidence="2 5">H 17</strain>
    </source>
</reference>
<dbReference type="Proteomes" id="UP000056090">
    <property type="component" value="Chromosome"/>
</dbReference>
<dbReference type="eggNOG" id="COG0835">
    <property type="taxonomic scope" value="Bacteria"/>
</dbReference>
<dbReference type="GO" id="GO:0006935">
    <property type="term" value="P:chemotaxis"/>
    <property type="evidence" value="ECO:0007669"/>
    <property type="project" value="InterPro"/>
</dbReference>
<evidence type="ECO:0000313" key="7">
    <source>
        <dbReference type="Proteomes" id="UP000264779"/>
    </source>
</evidence>
<dbReference type="Proteomes" id="UP000263517">
    <property type="component" value="Unassembled WGS sequence"/>
</dbReference>
<evidence type="ECO:0000259" key="1">
    <source>
        <dbReference type="PROSITE" id="PS50851"/>
    </source>
</evidence>
<sequence length="282" mass="31298">MSKQSPFAREDVMEAYLDSLLKEPEEDPGDVTARTSRLLEQAAQQLAESGLSADETFSIEETTIKPEVPVETPLPPVVEKRDIPSSVEAEEGENSDAQLIEDINEQAFSEVSAGQEGGNIPPEQKIPLKDTLDSRFQALFFEVAGLTLAVPLTTLGGIHQLDKVGPLFGKPDWFMGVMIHREEKINVVDSAKWVMPEKYDENLAQSLNYRYLIMLGDSWWGMACEKLVNTVTLTKADVKWRESVGKRPWLAGMVKEKMCALIDVSELISMLNKGLGSNDQTP</sequence>